<dbReference type="Proteomes" id="UP001179363">
    <property type="component" value="Unassembled WGS sequence"/>
</dbReference>
<protein>
    <submittedName>
        <fullName evidence="3">DUF5004 domain-containing protein</fullName>
    </submittedName>
</protein>
<reference evidence="3" key="1">
    <citation type="submission" date="2022-01" db="EMBL/GenBank/DDBJ databases">
        <title>Gillisia lutea sp. nov., isolated from marine plastic residues from the Malvarosa beach (Valencia, Spain).</title>
        <authorList>
            <person name="Vidal-Verdu A."/>
            <person name="Molina-Menor E."/>
            <person name="Satari L."/>
            <person name="Pascual J."/>
            <person name="Pereto J."/>
            <person name="Porcar M."/>
        </authorList>
    </citation>
    <scope>NUCLEOTIDE SEQUENCE</scope>
    <source>
        <strain evidence="3">M10.2A</strain>
    </source>
</reference>
<dbReference type="InterPro" id="IPR024311">
    <property type="entry name" value="Lipocalin-like"/>
</dbReference>
<feature type="signal peptide" evidence="1">
    <location>
        <begin position="1"/>
        <end position="20"/>
    </location>
</feature>
<comment type="caution">
    <text evidence="3">The sequence shown here is derived from an EMBL/GenBank/DDBJ whole genome shotgun (WGS) entry which is preliminary data.</text>
</comment>
<feature type="domain" description="Lipocalin-like" evidence="2">
    <location>
        <begin position="48"/>
        <end position="158"/>
    </location>
</feature>
<feature type="chain" id="PRO_5047528505" evidence="1">
    <location>
        <begin position="21"/>
        <end position="190"/>
    </location>
</feature>
<sequence length="190" mass="21331">MNKFLKFCFLSISLSLTLFSCSSEDTDDARMETFNTNNIEANITPMELYGTWKLSVMQSDVLVDLNKDNTGSYNLLSETSCFSNMAIVFREDMTFTTTNAKLDFNGGTNNNEFTCVEGRQDSGTWDVEDNVLILNINIDGMVYSQRKPLSYTNTTFSFDITEAESNAYVDDPGNTSASNINILSVEYTKQ</sequence>
<keyword evidence="4" id="KW-1185">Reference proteome</keyword>
<organism evidence="3 4">
    <name type="scientific">Gillisia lutea</name>
    <dbReference type="NCBI Taxonomy" id="2909668"/>
    <lineage>
        <taxon>Bacteria</taxon>
        <taxon>Pseudomonadati</taxon>
        <taxon>Bacteroidota</taxon>
        <taxon>Flavobacteriia</taxon>
        <taxon>Flavobacteriales</taxon>
        <taxon>Flavobacteriaceae</taxon>
        <taxon>Gillisia</taxon>
    </lineage>
</organism>
<dbReference type="RefSeq" id="WP_236132366.1">
    <property type="nucleotide sequence ID" value="NZ_JAKGTH010000006.1"/>
</dbReference>
<dbReference type="EMBL" id="JAKGTH010000006">
    <property type="protein sequence ID" value="MCF4100214.1"/>
    <property type="molecule type" value="Genomic_DNA"/>
</dbReference>
<dbReference type="Pfam" id="PF13648">
    <property type="entry name" value="Lipocalin_4"/>
    <property type="match status" value="1"/>
</dbReference>
<evidence type="ECO:0000256" key="1">
    <source>
        <dbReference type="SAM" id="SignalP"/>
    </source>
</evidence>
<evidence type="ECO:0000259" key="2">
    <source>
        <dbReference type="Pfam" id="PF13648"/>
    </source>
</evidence>
<evidence type="ECO:0000313" key="4">
    <source>
        <dbReference type="Proteomes" id="UP001179363"/>
    </source>
</evidence>
<dbReference type="PROSITE" id="PS51257">
    <property type="entry name" value="PROKAR_LIPOPROTEIN"/>
    <property type="match status" value="1"/>
</dbReference>
<keyword evidence="1" id="KW-0732">Signal</keyword>
<proteinExistence type="predicted"/>
<name>A0ABS9EE93_9FLAO</name>
<gene>
    <name evidence="3" type="ORF">L1I30_00910</name>
</gene>
<evidence type="ECO:0000313" key="3">
    <source>
        <dbReference type="EMBL" id="MCF4100214.1"/>
    </source>
</evidence>
<accession>A0ABS9EE93</accession>